<evidence type="ECO:0000313" key="1">
    <source>
        <dbReference type="EMBL" id="MBT1072048.1"/>
    </source>
</evidence>
<proteinExistence type="predicted"/>
<dbReference type="RefSeq" id="WP_214298519.1">
    <property type="nucleotide sequence ID" value="NZ_JAHDYS010000008.1"/>
</dbReference>
<reference evidence="1 2" key="1">
    <citation type="submission" date="2021-05" db="EMBL/GenBank/DDBJ databases">
        <title>The draft genome of Geobacter chapellei DSM 13688.</title>
        <authorList>
            <person name="Xu Z."/>
            <person name="Masuda Y."/>
            <person name="Itoh H."/>
            <person name="Senoo K."/>
        </authorList>
    </citation>
    <scope>NUCLEOTIDE SEQUENCE [LARGE SCALE GENOMIC DNA]</scope>
    <source>
        <strain evidence="1 2">DSM 13688</strain>
    </source>
</reference>
<evidence type="ECO:0008006" key="3">
    <source>
        <dbReference type="Google" id="ProtNLM"/>
    </source>
</evidence>
<dbReference type="Proteomes" id="UP000784128">
    <property type="component" value="Unassembled WGS sequence"/>
</dbReference>
<comment type="caution">
    <text evidence="1">The sequence shown here is derived from an EMBL/GenBank/DDBJ whole genome shotgun (WGS) entry which is preliminary data.</text>
</comment>
<name>A0ABS5U8N7_9BACT</name>
<sequence>MHLLLHYSIRSSLTLLYSKAAYPCAAWAVFLVLWASAPGPASGADIEIEKDGSGSMSAPTIELPSYHTPLAGEPVSTTSFGTTVDIPPRDRDNNASLVLGSTLFTTSLAGRDALPIGSVYLRHRWGDTRLRAILGIFVNEFDISRTFGNLQLLGHLDNNTIPFPDEEISDGQEIRRTSIIWGTVNGRAGIGMRIPVAPFQADNDLRLQLYGQAGYLYTKPTSDTGPEVRLPPDTTVFGTLLRVRYDGLRRNLMELPHSGLASGMDAEAMRRNKWSDANYGGALYPRDETRDYLKVSGYLLAAGGIPGLSEKNRLLFSFYGGFTPYGKLDRFSAFRIGGGPMPTETDDLYRQVYPGAMFNQFPVSDYLIGSAEYRRELLFFLHLHLRYTYAWVKRNIFTDNTRMFQEKQGKVFSAAITSGFFWNSQLFIEYSYDTSILRNGSPGSSLLLLWSKEL</sequence>
<protein>
    <recommendedName>
        <fullName evidence="3">Porin</fullName>
    </recommendedName>
</protein>
<evidence type="ECO:0000313" key="2">
    <source>
        <dbReference type="Proteomes" id="UP000784128"/>
    </source>
</evidence>
<organism evidence="1 2">
    <name type="scientific">Pelotalea chapellei</name>
    <dbReference type="NCBI Taxonomy" id="44671"/>
    <lineage>
        <taxon>Bacteria</taxon>
        <taxon>Pseudomonadati</taxon>
        <taxon>Thermodesulfobacteriota</taxon>
        <taxon>Desulfuromonadia</taxon>
        <taxon>Geobacterales</taxon>
        <taxon>Geobacteraceae</taxon>
        <taxon>Pelotalea</taxon>
    </lineage>
</organism>
<keyword evidence="2" id="KW-1185">Reference proteome</keyword>
<accession>A0ABS5U8N7</accession>
<gene>
    <name evidence="1" type="ORF">KJB30_09650</name>
</gene>
<dbReference type="EMBL" id="JAHDYS010000008">
    <property type="protein sequence ID" value="MBT1072048.1"/>
    <property type="molecule type" value="Genomic_DNA"/>
</dbReference>